<gene>
    <name evidence="2" type="ORF">K491DRAFT_726747</name>
</gene>
<organism evidence="2 3">
    <name type="scientific">Lophiostoma macrostomum CBS 122681</name>
    <dbReference type="NCBI Taxonomy" id="1314788"/>
    <lineage>
        <taxon>Eukaryota</taxon>
        <taxon>Fungi</taxon>
        <taxon>Dikarya</taxon>
        <taxon>Ascomycota</taxon>
        <taxon>Pezizomycotina</taxon>
        <taxon>Dothideomycetes</taxon>
        <taxon>Pleosporomycetidae</taxon>
        <taxon>Pleosporales</taxon>
        <taxon>Lophiostomataceae</taxon>
        <taxon>Lophiostoma</taxon>
    </lineage>
</organism>
<feature type="chain" id="PRO_5025642582" evidence="1">
    <location>
        <begin position="17"/>
        <end position="131"/>
    </location>
</feature>
<dbReference type="AlphaFoldDB" id="A0A6A6SY11"/>
<keyword evidence="3" id="KW-1185">Reference proteome</keyword>
<evidence type="ECO:0000313" key="3">
    <source>
        <dbReference type="Proteomes" id="UP000799324"/>
    </source>
</evidence>
<dbReference type="Proteomes" id="UP000799324">
    <property type="component" value="Unassembled WGS sequence"/>
</dbReference>
<proteinExistence type="predicted"/>
<dbReference type="EMBL" id="MU004402">
    <property type="protein sequence ID" value="KAF2652420.1"/>
    <property type="molecule type" value="Genomic_DNA"/>
</dbReference>
<sequence>MHLFLALLASLPLSIASPAHHVKDLDIRAETIKPCTPLANVVQEHPELFDAKTHDFTLPTNCIANSKIGPVGISDKIPRHTDCVQNRDYDTPDMCFARNSVHFDVAIVNICVNDFCLPLEKGDGFNNVECC</sequence>
<accession>A0A6A6SY11</accession>
<reference evidence="2" key="1">
    <citation type="journal article" date="2020" name="Stud. Mycol.">
        <title>101 Dothideomycetes genomes: a test case for predicting lifestyles and emergence of pathogens.</title>
        <authorList>
            <person name="Haridas S."/>
            <person name="Albert R."/>
            <person name="Binder M."/>
            <person name="Bloem J."/>
            <person name="Labutti K."/>
            <person name="Salamov A."/>
            <person name="Andreopoulos B."/>
            <person name="Baker S."/>
            <person name="Barry K."/>
            <person name="Bills G."/>
            <person name="Bluhm B."/>
            <person name="Cannon C."/>
            <person name="Castanera R."/>
            <person name="Culley D."/>
            <person name="Daum C."/>
            <person name="Ezra D."/>
            <person name="Gonzalez J."/>
            <person name="Henrissat B."/>
            <person name="Kuo A."/>
            <person name="Liang C."/>
            <person name="Lipzen A."/>
            <person name="Lutzoni F."/>
            <person name="Magnuson J."/>
            <person name="Mondo S."/>
            <person name="Nolan M."/>
            <person name="Ohm R."/>
            <person name="Pangilinan J."/>
            <person name="Park H.-J."/>
            <person name="Ramirez L."/>
            <person name="Alfaro M."/>
            <person name="Sun H."/>
            <person name="Tritt A."/>
            <person name="Yoshinaga Y."/>
            <person name="Zwiers L.-H."/>
            <person name="Turgeon B."/>
            <person name="Goodwin S."/>
            <person name="Spatafora J."/>
            <person name="Crous P."/>
            <person name="Grigoriev I."/>
        </authorList>
    </citation>
    <scope>NUCLEOTIDE SEQUENCE</scope>
    <source>
        <strain evidence="2">CBS 122681</strain>
    </source>
</reference>
<name>A0A6A6SY11_9PLEO</name>
<feature type="signal peptide" evidence="1">
    <location>
        <begin position="1"/>
        <end position="16"/>
    </location>
</feature>
<evidence type="ECO:0000313" key="2">
    <source>
        <dbReference type="EMBL" id="KAF2652420.1"/>
    </source>
</evidence>
<keyword evidence="1" id="KW-0732">Signal</keyword>
<protein>
    <submittedName>
        <fullName evidence="2">Uncharacterized protein</fullName>
    </submittedName>
</protein>
<evidence type="ECO:0000256" key="1">
    <source>
        <dbReference type="SAM" id="SignalP"/>
    </source>
</evidence>